<comment type="caution">
    <text evidence="1">The sequence shown here is derived from an EMBL/GenBank/DDBJ whole genome shotgun (WGS) entry which is preliminary data.</text>
</comment>
<gene>
    <name evidence="1" type="ORF">JTE90_026353</name>
</gene>
<dbReference type="AlphaFoldDB" id="A0AAV6UJX6"/>
<organism evidence="1 2">
    <name type="scientific">Oedothorax gibbosus</name>
    <dbReference type="NCBI Taxonomy" id="931172"/>
    <lineage>
        <taxon>Eukaryota</taxon>
        <taxon>Metazoa</taxon>
        <taxon>Ecdysozoa</taxon>
        <taxon>Arthropoda</taxon>
        <taxon>Chelicerata</taxon>
        <taxon>Arachnida</taxon>
        <taxon>Araneae</taxon>
        <taxon>Araneomorphae</taxon>
        <taxon>Entelegynae</taxon>
        <taxon>Araneoidea</taxon>
        <taxon>Linyphiidae</taxon>
        <taxon>Erigoninae</taxon>
        <taxon>Oedothorax</taxon>
    </lineage>
</organism>
<evidence type="ECO:0000313" key="1">
    <source>
        <dbReference type="EMBL" id="KAG8184435.1"/>
    </source>
</evidence>
<sequence>MSCRKARLLLETRAFCKLTVPFFSTTRLRSSILHDSYTYSDVEVQVDLVSMEQLVTALVKLDCRQMTRSLLSALKTLPNITTSHEAPGHWNATLYQDKMVIIEECGEDVLREGPLPLEDVRLLQADGAILEHHTLTQCRMRASRITPEVLTESILHDLYNILNPFIPQYHITHAYSGDTD</sequence>
<name>A0AAV6UJX6_9ARAC</name>
<keyword evidence="2" id="KW-1185">Reference proteome</keyword>
<dbReference type="EMBL" id="JAFNEN010000373">
    <property type="protein sequence ID" value="KAG8184435.1"/>
    <property type="molecule type" value="Genomic_DNA"/>
</dbReference>
<evidence type="ECO:0000313" key="2">
    <source>
        <dbReference type="Proteomes" id="UP000827092"/>
    </source>
</evidence>
<proteinExistence type="predicted"/>
<accession>A0AAV6UJX6</accession>
<reference evidence="1 2" key="1">
    <citation type="journal article" date="2022" name="Nat. Ecol. Evol.">
        <title>A masculinizing supergene underlies an exaggerated male reproductive morph in a spider.</title>
        <authorList>
            <person name="Hendrickx F."/>
            <person name="De Corte Z."/>
            <person name="Sonet G."/>
            <person name="Van Belleghem S.M."/>
            <person name="Kostlbacher S."/>
            <person name="Vangestel C."/>
        </authorList>
    </citation>
    <scope>NUCLEOTIDE SEQUENCE [LARGE SCALE GENOMIC DNA]</scope>
    <source>
        <strain evidence="1">W744_W776</strain>
    </source>
</reference>
<dbReference type="Proteomes" id="UP000827092">
    <property type="component" value="Unassembled WGS sequence"/>
</dbReference>
<protein>
    <submittedName>
        <fullName evidence="1">Uncharacterized protein</fullName>
    </submittedName>
</protein>